<organism evidence="1 2">
    <name type="scientific">Mucilaginibacter aquatilis</name>
    <dbReference type="NCBI Taxonomy" id="1517760"/>
    <lineage>
        <taxon>Bacteria</taxon>
        <taxon>Pseudomonadati</taxon>
        <taxon>Bacteroidota</taxon>
        <taxon>Sphingobacteriia</taxon>
        <taxon>Sphingobacteriales</taxon>
        <taxon>Sphingobacteriaceae</taxon>
        <taxon>Mucilaginibacter</taxon>
    </lineage>
</organism>
<dbReference type="EMBL" id="WQLA01000002">
    <property type="protein sequence ID" value="MVN90885.1"/>
    <property type="molecule type" value="Genomic_DNA"/>
</dbReference>
<gene>
    <name evidence="1" type="ORF">GO816_07100</name>
</gene>
<comment type="caution">
    <text evidence="1">The sequence shown here is derived from an EMBL/GenBank/DDBJ whole genome shotgun (WGS) entry which is preliminary data.</text>
</comment>
<proteinExistence type="predicted"/>
<dbReference type="AlphaFoldDB" id="A0A6I4I6P7"/>
<keyword evidence="2" id="KW-1185">Reference proteome</keyword>
<name>A0A6I4I6P7_9SPHI</name>
<evidence type="ECO:0000313" key="1">
    <source>
        <dbReference type="EMBL" id="MVN90885.1"/>
    </source>
</evidence>
<dbReference type="RefSeq" id="WP_157540651.1">
    <property type="nucleotide sequence ID" value="NZ_WQLA01000002.1"/>
</dbReference>
<accession>A0A6I4I6P7</accession>
<protein>
    <submittedName>
        <fullName evidence="1">Uncharacterized protein</fullName>
    </submittedName>
</protein>
<evidence type="ECO:0000313" key="2">
    <source>
        <dbReference type="Proteomes" id="UP000434850"/>
    </source>
</evidence>
<sequence length="308" mass="35512">MAHLEAEELIKYFNFKYEGENYINYSTLFNSQNHILTALLAIQRKYFPTNDFEIKIGTFKEGSFEVPYLIDFTLASTHLLSPLLNKDNLDILHKSLAALVSILTIHKTFKGEKPKQEIPKGNGTTDLNFGNENIFNVENFHLHIYKGDTVITNNISKGFAQIEQDQKIKGVNLYIEEKSPLIKLNREDIADLAKTNPYQRKEEKESIATVKVFVKKANLFKDKKGPWKWEFIYNGRVIKAIINDINFEQAVKGGKVFRQGTRLVVDLKKISVWSPKYNGFLVKGYEIVKVYENTDSVDVSDQRDLFDD</sequence>
<reference evidence="1 2" key="1">
    <citation type="submission" date="2019-12" db="EMBL/GenBank/DDBJ databases">
        <title>Mucilaginibacter sp. HME9299 genome sequencing and assembly.</title>
        <authorList>
            <person name="Kang H."/>
            <person name="Kim H."/>
            <person name="Joh K."/>
        </authorList>
    </citation>
    <scope>NUCLEOTIDE SEQUENCE [LARGE SCALE GENOMIC DNA]</scope>
    <source>
        <strain evidence="1 2">HME9299</strain>
    </source>
</reference>
<dbReference type="OrthoDB" id="1091280at2"/>
<dbReference type="Proteomes" id="UP000434850">
    <property type="component" value="Unassembled WGS sequence"/>
</dbReference>